<keyword evidence="4 13" id="KW-0808">Transferase</keyword>
<dbReference type="HAMAP" id="MF_03217">
    <property type="entry name" value="PEMT"/>
    <property type="match status" value="1"/>
</dbReference>
<evidence type="ECO:0000256" key="10">
    <source>
        <dbReference type="ARBA" id="ARBA00023136"/>
    </source>
</evidence>
<dbReference type="PIRSF" id="PIRSF000383">
    <property type="entry name" value="PEAMT"/>
    <property type="match status" value="1"/>
</dbReference>
<dbReference type="PANTHER" id="PTHR32138">
    <property type="entry name" value="PHOSPHATIDYLETHANOLAMINE N-METHYLTRANSFERASE"/>
    <property type="match status" value="1"/>
</dbReference>
<evidence type="ECO:0000256" key="11">
    <source>
        <dbReference type="ARBA" id="ARBA00023209"/>
    </source>
</evidence>
<dbReference type="EMBL" id="OZ004255">
    <property type="protein sequence ID" value="CAK7899173.1"/>
    <property type="molecule type" value="Genomic_DNA"/>
</dbReference>
<keyword evidence="11 13" id="KW-0594">Phospholipid biosynthesis</keyword>
<comment type="similarity">
    <text evidence="13 14">Belongs to the class VI-like SAM-binding methyltransferase superfamily. CHO2 family.</text>
</comment>
<keyword evidence="10 13" id="KW-0472">Membrane</keyword>
<dbReference type="Gene3D" id="2.60.40.2840">
    <property type="match status" value="1"/>
</dbReference>
<evidence type="ECO:0000256" key="12">
    <source>
        <dbReference type="ARBA" id="ARBA00023264"/>
    </source>
</evidence>
<feature type="transmembrane region" description="Helical" evidence="13 14">
    <location>
        <begin position="192"/>
        <end position="214"/>
    </location>
</feature>
<evidence type="ECO:0000256" key="5">
    <source>
        <dbReference type="ARBA" id="ARBA00022691"/>
    </source>
</evidence>
<keyword evidence="16" id="KW-1185">Reference proteome</keyword>
<feature type="transmembrane region" description="Helical" evidence="13 14">
    <location>
        <begin position="467"/>
        <end position="485"/>
    </location>
</feature>
<evidence type="ECO:0000256" key="14">
    <source>
        <dbReference type="RuleBase" id="RU361122"/>
    </source>
</evidence>
<proteinExistence type="inferred from homology"/>
<dbReference type="PROSITE" id="PS50244">
    <property type="entry name" value="S5A_REDUCTASE"/>
    <property type="match status" value="1"/>
</dbReference>
<comment type="caution">
    <text evidence="13 14">Lacks conserved residue(s) required for the propagation of feature annotation.</text>
</comment>
<comment type="pathway">
    <text evidence="13 14">Phospholipid metabolism; phosphatidylcholine biosynthesis.</text>
</comment>
<protein>
    <recommendedName>
        <fullName evidence="13 14">Phosphatidylethanolamine N-methyltransferase</fullName>
        <shortName evidence="13">PE methyltransferase</shortName>
        <shortName evidence="13 14">PEAMT</shortName>
        <shortName evidence="13">PEMT</shortName>
        <ecNumber evidence="13 14">2.1.1.17</ecNumber>
    </recommendedName>
</protein>
<comment type="subcellular location">
    <subcellularLocation>
        <location evidence="1">Endomembrane system</location>
        <topology evidence="1">Multi-pass membrane protein</topology>
    </subcellularLocation>
    <subcellularLocation>
        <location evidence="13 14">Endoplasmic reticulum membrane</location>
        <topology evidence="13 14">Multi-pass membrane protein</topology>
    </subcellularLocation>
</comment>
<feature type="transmembrane region" description="Helical" evidence="13 14">
    <location>
        <begin position="76"/>
        <end position="98"/>
    </location>
</feature>
<keyword evidence="12 13" id="KW-1208">Phospholipid metabolism</keyword>
<gene>
    <name evidence="15" type="primary">CHO2</name>
    <name evidence="15" type="ORF">CAAN4_C01464</name>
</gene>
<evidence type="ECO:0000256" key="13">
    <source>
        <dbReference type="HAMAP-Rule" id="MF_03217"/>
    </source>
</evidence>
<sequence length="886" mass="101172">MMTTPTLTMSAKKNTISGAKGITFGGDTFVVPETHDMVKTLFDPSVRKSICEVIILTLLASNGLVFWFVQSNSIRIGIFIGFYLFWRTSYNFGIGYLLNSQSNHHGLVKLANRFQIFKSSNTSTFSKLCQLEIKSQMGVNYSIEKYPVEFNTWLLFRKVVDLILMQDFTTFICLVIVCSIDKDYQFINTSQQSIWLVASRIVVGSFLILFNLWVKVNAHNTIKDYAWYWGDFFFRQINNEELIFDGVFEMVPHPMYSVGYVGYYGFALISKSYTVLVVALWGHFLQMIFLHYIENPHIDKIYGASDNSDLAKLNKLKDLRNFDNLKPLVGLTNFDWIRSTDLITLILAATYSIILPVFASTSTGLTLKIGKFVDIPTLSPTVMLFGLTIGIKVFEAISINTLLILQSNYKTFTKFCLSNDIPVEESLNNWSVIYNSLIVLTYSSFVGLNIFHFLIGIKIDDLYIQSWLPLRIFLGITLIATQFWINSSIIDSIGYFGWFYGDFFIPRSSSPQRSHLTKAGIYRYLNNPEQIFGVCGVMGITLIVPSLENFLCCFLWVTNNFFRINFIEKYHMIKVYGEQEVLKDSGVTKTFKKHLIPQAISRRMSDGSEIVGGGRRRSSIFSGATDSLETFIKELRNSNAKLNNDKILELSQNLYFENSDYKIAVTNLLSNEGNAFMRVELGTPLVVEWTAPNISSSRDWIGLYRISQTSYSRNKTLISSSGRWFWAPGETGKVTFAYEKLFWEEGVYEFRYHLDGKHDVAYISQPFEIKATSIDIPSQEEGIPEFANQLKERIFDKVLKQKLSSLDAPISTAVENSGDIVTTYERLSAMISLLTKVNISAKVFLHDDNDYKLDILKLSKKLIKIKTVLDELSYNDTELIIEKKSI</sequence>
<dbReference type="PROSITE" id="PS51598">
    <property type="entry name" value="SAM_CHO2"/>
    <property type="match status" value="1"/>
</dbReference>
<accession>A0ABP0E8W5</accession>
<evidence type="ECO:0000256" key="4">
    <source>
        <dbReference type="ARBA" id="ARBA00022679"/>
    </source>
</evidence>
<evidence type="ECO:0000256" key="8">
    <source>
        <dbReference type="ARBA" id="ARBA00022989"/>
    </source>
</evidence>
<evidence type="ECO:0000256" key="7">
    <source>
        <dbReference type="ARBA" id="ARBA00022824"/>
    </source>
</evidence>
<reference evidence="15 16" key="1">
    <citation type="submission" date="2024-01" db="EMBL/GenBank/DDBJ databases">
        <authorList>
            <consortium name="Genoscope - CEA"/>
            <person name="William W."/>
        </authorList>
    </citation>
    <scope>NUCLEOTIDE SEQUENCE [LARGE SCALE GENOMIC DNA]</scope>
    <source>
        <strain evidence="15 16">29B2s-10</strain>
    </source>
</reference>
<evidence type="ECO:0000313" key="15">
    <source>
        <dbReference type="EMBL" id="CAK7899173.1"/>
    </source>
</evidence>
<keyword evidence="2 13" id="KW-0444">Lipid biosynthesis</keyword>
<evidence type="ECO:0000256" key="1">
    <source>
        <dbReference type="ARBA" id="ARBA00004127"/>
    </source>
</evidence>
<keyword evidence="8 13" id="KW-1133">Transmembrane helix</keyword>
<dbReference type="EC" id="2.1.1.17" evidence="13 14"/>
<evidence type="ECO:0000313" key="16">
    <source>
        <dbReference type="Proteomes" id="UP001497600"/>
    </source>
</evidence>
<comment type="catalytic activity">
    <reaction evidence="13 14">
        <text>a 1,2-diacyl-sn-glycero-3-phosphoethanolamine + S-adenosyl-L-methionine = a 1,2-diacyl-sn-glycero-3-phospho-N-methylethanolamine + S-adenosyl-L-homocysteine + H(+)</text>
        <dbReference type="Rhea" id="RHEA:11164"/>
        <dbReference type="ChEBI" id="CHEBI:15378"/>
        <dbReference type="ChEBI" id="CHEBI:57856"/>
        <dbReference type="ChEBI" id="CHEBI:59789"/>
        <dbReference type="ChEBI" id="CHEBI:64573"/>
        <dbReference type="ChEBI" id="CHEBI:64612"/>
        <dbReference type="EC" id="2.1.1.17"/>
    </reaction>
</comment>
<evidence type="ECO:0000256" key="2">
    <source>
        <dbReference type="ARBA" id="ARBA00022516"/>
    </source>
</evidence>
<dbReference type="Pfam" id="PF04191">
    <property type="entry name" value="PEMT"/>
    <property type="match status" value="2"/>
</dbReference>
<dbReference type="Proteomes" id="UP001497600">
    <property type="component" value="Chromosome C"/>
</dbReference>
<organism evidence="15 16">
    <name type="scientific">[Candida] anglica</name>
    <dbReference type="NCBI Taxonomy" id="148631"/>
    <lineage>
        <taxon>Eukaryota</taxon>
        <taxon>Fungi</taxon>
        <taxon>Dikarya</taxon>
        <taxon>Ascomycota</taxon>
        <taxon>Saccharomycotina</taxon>
        <taxon>Pichiomycetes</taxon>
        <taxon>Debaryomycetaceae</taxon>
        <taxon>Kurtzmaniella</taxon>
    </lineage>
</organism>
<evidence type="ECO:0000256" key="6">
    <source>
        <dbReference type="ARBA" id="ARBA00022692"/>
    </source>
</evidence>
<feature type="transmembrane region" description="Helical" evidence="13 14">
    <location>
        <begin position="531"/>
        <end position="557"/>
    </location>
</feature>
<evidence type="ECO:0000256" key="9">
    <source>
        <dbReference type="ARBA" id="ARBA00023098"/>
    </source>
</evidence>
<feature type="transmembrane region" description="Helical" evidence="13 14">
    <location>
        <begin position="342"/>
        <end position="361"/>
    </location>
</feature>
<feature type="transmembrane region" description="Helical" evidence="13 14">
    <location>
        <begin position="159"/>
        <end position="180"/>
    </location>
</feature>
<keyword evidence="5 13" id="KW-0949">S-adenosyl-L-methionine</keyword>
<dbReference type="InterPro" id="IPR007318">
    <property type="entry name" value="Phopholipid_MeTrfase"/>
</dbReference>
<keyword evidence="7 13" id="KW-0256">Endoplasmic reticulum</keyword>
<keyword evidence="9 13" id="KW-0443">Lipid metabolism</keyword>
<keyword evidence="3 13" id="KW-0489">Methyltransferase</keyword>
<feature type="transmembrane region" description="Helical" evidence="13 14">
    <location>
        <begin position="382"/>
        <end position="405"/>
    </location>
</feature>
<keyword evidence="6 13" id="KW-0812">Transmembrane</keyword>
<dbReference type="Gene3D" id="1.20.120.1630">
    <property type="match status" value="1"/>
</dbReference>
<dbReference type="PANTHER" id="PTHR32138:SF0">
    <property type="entry name" value="PHOSPHATIDYLETHANOLAMINE N-METHYLTRANSFERASE"/>
    <property type="match status" value="1"/>
</dbReference>
<dbReference type="InterPro" id="IPR016219">
    <property type="entry name" value="Phosphatid-EA_MeTrfase_fun"/>
</dbReference>
<feature type="transmembrane region" description="Helical" evidence="13 14">
    <location>
        <begin position="432"/>
        <end position="455"/>
    </location>
</feature>
<evidence type="ECO:0000256" key="3">
    <source>
        <dbReference type="ARBA" id="ARBA00022603"/>
    </source>
</evidence>
<name>A0ABP0E8W5_9ASCO</name>
<comment type="function">
    <text evidence="13 14">Catalyzes the first step of the methylation pathway of phosphatidylcholine biosynthesis, the SAM-dependent methylation of phosphatidylethanolamine (PE) to phosphatidylmonomethylethanolamine (PMME).</text>
</comment>
<feature type="transmembrane region" description="Helical" evidence="13 14">
    <location>
        <begin position="49"/>
        <end position="70"/>
    </location>
</feature>